<protein>
    <submittedName>
        <fullName evidence="2">PorP/SprF family type IX secretion system membrane protein</fullName>
    </submittedName>
</protein>
<evidence type="ECO:0000313" key="3">
    <source>
        <dbReference type="Proteomes" id="UP001162741"/>
    </source>
</evidence>
<dbReference type="InterPro" id="IPR019861">
    <property type="entry name" value="PorP/SprF_Bacteroidetes"/>
</dbReference>
<sequence length="300" mass="33045">MKKIFYILLLMAGIQQAKAQQWGNTSSQVDPLATQYFQNQYLGNPAMAGIDSGLHLSAAYRRQWEHQPGVPVTMAFTAEYATTKRVGVGLNVYNDKAGLLSNTRVALTYAYHLPLSAANTQHLHFGLSVGLRNERLDVKNLDGEVLDPSIGRYNRRDNYFDGDFGVAYTGYGITLQAALPNMVGYFRDENKGLANSSTFFLAGSYRIAIGTQFTAVEPKVCFRGVRDFDNVIDMGANLVFLNNAANVFGMYHTSKNYTVGAGYNVINRIGIQASYSSQTEGLSNYLSGNFTLGLRVGFLK</sequence>
<dbReference type="Proteomes" id="UP001162741">
    <property type="component" value="Chromosome"/>
</dbReference>
<keyword evidence="3" id="KW-1185">Reference proteome</keyword>
<proteinExistence type="predicted"/>
<dbReference type="RefSeq" id="WP_264283294.1">
    <property type="nucleotide sequence ID" value="NZ_CP107006.1"/>
</dbReference>
<evidence type="ECO:0000256" key="1">
    <source>
        <dbReference type="SAM" id="SignalP"/>
    </source>
</evidence>
<dbReference type="NCBIfam" id="TIGR03519">
    <property type="entry name" value="T9SS_PorP_fam"/>
    <property type="match status" value="1"/>
</dbReference>
<dbReference type="Pfam" id="PF11751">
    <property type="entry name" value="PorP_SprF"/>
    <property type="match status" value="1"/>
</dbReference>
<feature type="chain" id="PRO_5047273141" evidence="1">
    <location>
        <begin position="20"/>
        <end position="300"/>
    </location>
</feature>
<organism evidence="2 3">
    <name type="scientific">Chitinophaga horti</name>
    <dbReference type="NCBI Taxonomy" id="2920382"/>
    <lineage>
        <taxon>Bacteria</taxon>
        <taxon>Pseudomonadati</taxon>
        <taxon>Bacteroidota</taxon>
        <taxon>Chitinophagia</taxon>
        <taxon>Chitinophagales</taxon>
        <taxon>Chitinophagaceae</taxon>
        <taxon>Chitinophaga</taxon>
    </lineage>
</organism>
<feature type="signal peptide" evidence="1">
    <location>
        <begin position="1"/>
        <end position="19"/>
    </location>
</feature>
<gene>
    <name evidence="2" type="ORF">MKQ68_10725</name>
</gene>
<reference evidence="2" key="1">
    <citation type="submission" date="2022-10" db="EMBL/GenBank/DDBJ databases">
        <title>Chitinophaga sp. nov., isolated from soil.</title>
        <authorList>
            <person name="Jeon C.O."/>
        </authorList>
    </citation>
    <scope>NUCLEOTIDE SEQUENCE</scope>
    <source>
        <strain evidence="2">R8</strain>
    </source>
</reference>
<keyword evidence="1" id="KW-0732">Signal</keyword>
<evidence type="ECO:0000313" key="2">
    <source>
        <dbReference type="EMBL" id="UYQ95575.1"/>
    </source>
</evidence>
<accession>A0ABY6J7W7</accession>
<dbReference type="EMBL" id="CP107006">
    <property type="protein sequence ID" value="UYQ95575.1"/>
    <property type="molecule type" value="Genomic_DNA"/>
</dbReference>
<name>A0ABY6J7W7_9BACT</name>